<organism evidence="2 3">
    <name type="scientific">Spiroplasma phoeniceum P40</name>
    <dbReference type="NCBI Taxonomy" id="1276259"/>
    <lineage>
        <taxon>Bacteria</taxon>
        <taxon>Bacillati</taxon>
        <taxon>Mycoplasmatota</taxon>
        <taxon>Mollicutes</taxon>
        <taxon>Entomoplasmatales</taxon>
        <taxon>Spiroplasmataceae</taxon>
        <taxon>Spiroplasma</taxon>
    </lineage>
</organism>
<dbReference type="AlphaFoldDB" id="A0A345DM39"/>
<sequence>MKKLLAYLGSLTLLTTSVAPTIGCLNPKSNAQPLRHYQASLDALNSQVAKMAYISDQHKYDFNYLMYQFAQPMYLKDLPTQPAKQENFQEYNRYAELFSRYYGNAYLKSDLKTNLNLTNSFKPEQANKMILNVAQWGSQIFNILTKEGLHGLLTLIANGHLLNEFLSPTILKFASDILDQETLISFRNAFDDSIYQGITYQESLTSGMIGLVNAVNELTGKSERFDYKNKTNLQATADNYITALKTFGTTIVEIMQQKINFKFNLINNLTAISEVIRFSRIVLNYLQQFDANQDVTWNDIVRVRSASYKLDSKIDLQQIMRNLSQLLGDSTGKGLRTLMAILLQSSEHHQISPTLWKNLPFLVTEDLTPAGLSAFGKVIINIYQPLDLFGTKGYTGNLVWDLINTIAAGETLNDMVTFLKKSLVEKNLPENLKPIITKIIDNPNAVNDLFLELYHGDILGDILTMLLPNSSVSKIKNLKMVFTEPLQNWLPNNELTNFIKHKSIFEVCKEITAAITEPAFIDAKDVYHLFDQFLTPTTNQSWLLRDALLNPDRFLEILGFKDKRIIDNSPLFYLNHILENIKGINGVFTTLTKYLTDFNKSQNVILQEMQKTIAKIDVTVLAQPMDNVFEYQINGKTITITVELHNNKYFISKIIMN</sequence>
<dbReference type="Proteomes" id="UP000253689">
    <property type="component" value="Chromosome"/>
</dbReference>
<reference evidence="3" key="1">
    <citation type="submission" date="2018-07" db="EMBL/GenBank/DDBJ databases">
        <title>Complete Genome Sequence of Spiroplasma phoeniceum.</title>
        <authorList>
            <person name="Davis R.E."/>
            <person name="Shao J.Y."/>
            <person name="Zhao Y."/>
            <person name="Silver A."/>
            <person name="Stump z."/>
            <person name="Gasparich G."/>
        </authorList>
    </citation>
    <scope>NUCLEOTIDE SEQUENCE [LARGE SCALE GENOMIC DNA]</scope>
    <source>
        <strain evidence="3">P40</strain>
    </source>
</reference>
<name>A0A345DM39_9MOLU</name>
<gene>
    <name evidence="2" type="ORF">SDAV_00283</name>
</gene>
<protein>
    <recommendedName>
        <fullName evidence="4">MOLPALP family lipoprotein</fullName>
    </recommendedName>
</protein>
<evidence type="ECO:0000256" key="1">
    <source>
        <dbReference type="SAM" id="SignalP"/>
    </source>
</evidence>
<keyword evidence="1" id="KW-0732">Signal</keyword>
<dbReference type="RefSeq" id="WP_114564255.1">
    <property type="nucleotide sequence ID" value="NZ_CP031088.1"/>
</dbReference>
<evidence type="ECO:0008006" key="4">
    <source>
        <dbReference type="Google" id="ProtNLM"/>
    </source>
</evidence>
<evidence type="ECO:0000313" key="3">
    <source>
        <dbReference type="Proteomes" id="UP000253689"/>
    </source>
</evidence>
<feature type="chain" id="PRO_5016733221" description="MOLPALP family lipoprotein" evidence="1">
    <location>
        <begin position="20"/>
        <end position="657"/>
    </location>
</feature>
<dbReference type="InterPro" id="IPR030893">
    <property type="entry name" value="Mollicu_LP"/>
</dbReference>
<evidence type="ECO:0000313" key="2">
    <source>
        <dbReference type="EMBL" id="AXF95277.1"/>
    </source>
</evidence>
<feature type="signal peptide" evidence="1">
    <location>
        <begin position="1"/>
        <end position="19"/>
    </location>
</feature>
<dbReference type="KEGG" id="sphh:SDAV_00283"/>
<dbReference type="EMBL" id="CP031088">
    <property type="protein sequence ID" value="AXF95277.1"/>
    <property type="molecule type" value="Genomic_DNA"/>
</dbReference>
<proteinExistence type="predicted"/>
<dbReference type="NCBIfam" id="TIGR04547">
    <property type="entry name" value="Mollicu_LP"/>
    <property type="match status" value="1"/>
</dbReference>
<accession>A0A345DM39</accession>
<keyword evidence="3" id="KW-1185">Reference proteome</keyword>